<dbReference type="InterPro" id="IPR058548">
    <property type="entry name" value="MlaB-like_STAS"/>
</dbReference>
<evidence type="ECO:0000259" key="1">
    <source>
        <dbReference type="PROSITE" id="PS50801"/>
    </source>
</evidence>
<dbReference type="AlphaFoldDB" id="A0A8J3C280"/>
<feature type="domain" description="STAS" evidence="1">
    <location>
        <begin position="21"/>
        <end position="121"/>
    </location>
</feature>
<accession>A0A8J3C280</accession>
<protein>
    <recommendedName>
        <fullName evidence="1">STAS domain-containing protein</fullName>
    </recommendedName>
</protein>
<dbReference type="RefSeq" id="WP_189081604.1">
    <property type="nucleotide sequence ID" value="NZ_BMMX01000029.1"/>
</dbReference>
<name>A0A8J3C280_9ACTN</name>
<sequence length="247" mass="26808">MTDSRCAIRRGTGGTRSTSYLRLAGRFDRGARQELQRALRDVQERARARTLMVDVSEVDFIGRECMALLLHAYTRAIRRGHGYEITGAHGHVRRVLEATGLCARADDVIYAPVWREAVDVAALFHGDDMPESMPGDSGRGQLAGEGGGGVIQEDRDTMIIAEMARRGEGAEVDGIDVAHILQIQDQPQRPDVANGVNQGAAQLDRVAVVQDAVRLDDERAIGAGLHVDRAAGHRAAFRYPLFSGLSG</sequence>
<dbReference type="SUPFAM" id="SSF52091">
    <property type="entry name" value="SpoIIaa-like"/>
    <property type="match status" value="1"/>
</dbReference>
<dbReference type="InterPro" id="IPR002645">
    <property type="entry name" value="STAS_dom"/>
</dbReference>
<reference evidence="2" key="2">
    <citation type="submission" date="2020-09" db="EMBL/GenBank/DDBJ databases">
        <authorList>
            <person name="Sun Q."/>
            <person name="Zhou Y."/>
        </authorList>
    </citation>
    <scope>NUCLEOTIDE SEQUENCE</scope>
    <source>
        <strain evidence="2">CGMCC 4.7299</strain>
    </source>
</reference>
<comment type="caution">
    <text evidence="2">The sequence shown here is derived from an EMBL/GenBank/DDBJ whole genome shotgun (WGS) entry which is preliminary data.</text>
</comment>
<dbReference type="Pfam" id="PF13466">
    <property type="entry name" value="STAS_2"/>
    <property type="match status" value="1"/>
</dbReference>
<reference evidence="2" key="1">
    <citation type="journal article" date="2014" name="Int. J. Syst. Evol. Microbiol.">
        <title>Complete genome sequence of Corynebacterium casei LMG S-19264T (=DSM 44701T), isolated from a smear-ripened cheese.</title>
        <authorList>
            <consortium name="US DOE Joint Genome Institute (JGI-PGF)"/>
            <person name="Walter F."/>
            <person name="Albersmeier A."/>
            <person name="Kalinowski J."/>
            <person name="Ruckert C."/>
        </authorList>
    </citation>
    <scope>NUCLEOTIDE SEQUENCE</scope>
    <source>
        <strain evidence="2">CGMCC 4.7299</strain>
    </source>
</reference>
<evidence type="ECO:0000313" key="2">
    <source>
        <dbReference type="EMBL" id="GGL08260.1"/>
    </source>
</evidence>
<dbReference type="Proteomes" id="UP000656042">
    <property type="component" value="Unassembled WGS sequence"/>
</dbReference>
<dbReference type="EMBL" id="BMMX01000029">
    <property type="protein sequence ID" value="GGL08260.1"/>
    <property type="molecule type" value="Genomic_DNA"/>
</dbReference>
<dbReference type="Gene3D" id="3.30.750.24">
    <property type="entry name" value="STAS domain"/>
    <property type="match status" value="1"/>
</dbReference>
<organism evidence="2 3">
    <name type="scientific">Mangrovihabitans endophyticus</name>
    <dbReference type="NCBI Taxonomy" id="1751298"/>
    <lineage>
        <taxon>Bacteria</taxon>
        <taxon>Bacillati</taxon>
        <taxon>Actinomycetota</taxon>
        <taxon>Actinomycetes</taxon>
        <taxon>Micromonosporales</taxon>
        <taxon>Micromonosporaceae</taxon>
        <taxon>Mangrovihabitans</taxon>
    </lineage>
</organism>
<keyword evidence="3" id="KW-1185">Reference proteome</keyword>
<dbReference type="CDD" id="cd07043">
    <property type="entry name" value="STAS_anti-anti-sigma_factors"/>
    <property type="match status" value="1"/>
</dbReference>
<dbReference type="PROSITE" id="PS50801">
    <property type="entry name" value="STAS"/>
    <property type="match status" value="1"/>
</dbReference>
<proteinExistence type="predicted"/>
<gene>
    <name evidence="2" type="ORF">GCM10012284_48470</name>
</gene>
<dbReference type="InterPro" id="IPR036513">
    <property type="entry name" value="STAS_dom_sf"/>
</dbReference>
<evidence type="ECO:0000313" key="3">
    <source>
        <dbReference type="Proteomes" id="UP000656042"/>
    </source>
</evidence>